<accession>A0A1E5R8S2</accession>
<evidence type="ECO:0000256" key="1">
    <source>
        <dbReference type="SAM" id="MobiDB-lite"/>
    </source>
</evidence>
<reference evidence="3" key="1">
    <citation type="journal article" date="2016" name="Genome Announc.">
        <title>Genome sequences of three species of Hanseniaspora isolated from spontaneous wine fermentations.</title>
        <authorList>
            <person name="Sternes P.R."/>
            <person name="Lee D."/>
            <person name="Kutyna D.R."/>
            <person name="Borneman A.R."/>
        </authorList>
    </citation>
    <scope>NUCLEOTIDE SEQUENCE [LARGE SCALE GENOMIC DNA]</scope>
    <source>
        <strain evidence="3">AWRI3578</strain>
    </source>
</reference>
<comment type="caution">
    <text evidence="2">The sequence shown here is derived from an EMBL/GenBank/DDBJ whole genome shotgun (WGS) entry which is preliminary data.</text>
</comment>
<proteinExistence type="predicted"/>
<sequence>MTNTDTINKLQLQINQLTALVEKQNKLILSTGERLMSLEVKQQKKNISKLGGSSKDDGDSSSDEEDDDGYARNEDLIQLVGELQGQLINLDYKSVNRVNNSSIKDNEPLALILNADGEEPSEGIDYPKTKSDLLSFTDIQIFKLAMFYELVPPIVLHNTDEALDKKLKELSVDENQEDSLERHMNVLLPTKKEKIELFNNVAAYLGVNSRK</sequence>
<name>A0A1E5R8S2_9ASCO</name>
<evidence type="ECO:0000313" key="3">
    <source>
        <dbReference type="Proteomes" id="UP000095605"/>
    </source>
</evidence>
<feature type="compositionally biased region" description="Acidic residues" evidence="1">
    <location>
        <begin position="59"/>
        <end position="68"/>
    </location>
</feature>
<dbReference type="EMBL" id="LPNL01000007">
    <property type="protein sequence ID" value="OEJ83315.1"/>
    <property type="molecule type" value="Genomic_DNA"/>
</dbReference>
<keyword evidence="3" id="KW-1185">Reference proteome</keyword>
<feature type="region of interest" description="Disordered" evidence="1">
    <location>
        <begin position="46"/>
        <end position="69"/>
    </location>
</feature>
<gene>
    <name evidence="2" type="ORF">AWRI3578_g2803</name>
</gene>
<evidence type="ECO:0000313" key="2">
    <source>
        <dbReference type="EMBL" id="OEJ83315.1"/>
    </source>
</evidence>
<dbReference type="Proteomes" id="UP000095605">
    <property type="component" value="Unassembled WGS sequence"/>
</dbReference>
<dbReference type="Pfam" id="PF07957">
    <property type="entry name" value="DUF3294"/>
    <property type="match status" value="1"/>
</dbReference>
<protein>
    <submittedName>
        <fullName evidence="2">Uncharacterized protein MRP8</fullName>
    </submittedName>
</protein>
<organism evidence="2 3">
    <name type="scientific">Hanseniaspora opuntiae</name>
    <dbReference type="NCBI Taxonomy" id="211096"/>
    <lineage>
        <taxon>Eukaryota</taxon>
        <taxon>Fungi</taxon>
        <taxon>Dikarya</taxon>
        <taxon>Ascomycota</taxon>
        <taxon>Saccharomycotina</taxon>
        <taxon>Saccharomycetes</taxon>
        <taxon>Saccharomycodales</taxon>
        <taxon>Saccharomycodaceae</taxon>
        <taxon>Hanseniaspora</taxon>
    </lineage>
</organism>
<dbReference type="OrthoDB" id="4076200at2759"/>
<dbReference type="AlphaFoldDB" id="A0A1E5R8S2"/>
<dbReference type="InterPro" id="IPR012917">
    <property type="entry name" value="DUF3294"/>
</dbReference>